<feature type="compositionally biased region" description="Polar residues" evidence="1">
    <location>
        <begin position="21"/>
        <end position="44"/>
    </location>
</feature>
<feature type="compositionally biased region" description="Pro residues" evidence="1">
    <location>
        <begin position="181"/>
        <end position="191"/>
    </location>
</feature>
<accession>A0AAV6GX13</accession>
<dbReference type="AlphaFoldDB" id="A0AAV6GX13"/>
<protein>
    <recommendedName>
        <fullName evidence="4">Septin 9</fullName>
    </recommendedName>
</protein>
<feature type="compositionally biased region" description="Basic and acidic residues" evidence="1">
    <location>
        <begin position="1"/>
        <end position="14"/>
    </location>
</feature>
<feature type="compositionally biased region" description="Basic and acidic residues" evidence="1">
    <location>
        <begin position="98"/>
        <end position="108"/>
    </location>
</feature>
<sequence length="212" mass="22813">MEGDKIAALKRSFEVEDVDATSPTTRRNANSHQRAGISPSSQSYYDLGSRANHANSPRPKARTPEPVSRRSELSIDISSNHKSVDSSPSQGVSRFALKRPEVLGHSKTPELAQKHTVTFSKPLETTLASAHPPRPPAAPPRQRQAARDHLQEDGAAQPGGGGRHTSAGDQRHQSARHQGPGEPPPPSPPPPDHQHALRLPQPHRTQVAAGQP</sequence>
<dbReference type="Proteomes" id="UP000823561">
    <property type="component" value="Chromosome 7"/>
</dbReference>
<comment type="caution">
    <text evidence="2">The sequence shown here is derived from an EMBL/GenBank/DDBJ whole genome shotgun (WGS) entry which is preliminary data.</text>
</comment>
<evidence type="ECO:0000313" key="2">
    <source>
        <dbReference type="EMBL" id="KAG5278979.1"/>
    </source>
</evidence>
<evidence type="ECO:0000313" key="3">
    <source>
        <dbReference type="Proteomes" id="UP000823561"/>
    </source>
</evidence>
<feature type="region of interest" description="Disordered" evidence="1">
    <location>
        <begin position="1"/>
        <end position="212"/>
    </location>
</feature>
<proteinExistence type="predicted"/>
<organism evidence="2 3">
    <name type="scientific">Alosa alosa</name>
    <name type="common">allis shad</name>
    <dbReference type="NCBI Taxonomy" id="278164"/>
    <lineage>
        <taxon>Eukaryota</taxon>
        <taxon>Metazoa</taxon>
        <taxon>Chordata</taxon>
        <taxon>Craniata</taxon>
        <taxon>Vertebrata</taxon>
        <taxon>Euteleostomi</taxon>
        <taxon>Actinopterygii</taxon>
        <taxon>Neopterygii</taxon>
        <taxon>Teleostei</taxon>
        <taxon>Clupei</taxon>
        <taxon>Clupeiformes</taxon>
        <taxon>Clupeoidei</taxon>
        <taxon>Clupeidae</taxon>
        <taxon>Alosa</taxon>
    </lineage>
</organism>
<reference evidence="2" key="1">
    <citation type="submission" date="2020-10" db="EMBL/GenBank/DDBJ databases">
        <title>Chromosome-scale genome assembly of the Allis shad, Alosa alosa.</title>
        <authorList>
            <person name="Margot Z."/>
            <person name="Christophe K."/>
            <person name="Cabau C."/>
            <person name="Louis A."/>
            <person name="Berthelot C."/>
            <person name="Parey E."/>
            <person name="Roest Crollius H."/>
            <person name="Montfort J."/>
            <person name="Robinson-Rechavi M."/>
            <person name="Bucao C."/>
            <person name="Bouchez O."/>
            <person name="Gislard M."/>
            <person name="Lluch J."/>
            <person name="Milhes M."/>
            <person name="Lampietro C."/>
            <person name="Lopez Roques C."/>
            <person name="Donnadieu C."/>
            <person name="Braasch I."/>
            <person name="Desvignes T."/>
            <person name="Postlethwait J."/>
            <person name="Bobe J."/>
            <person name="Guiguen Y."/>
        </authorList>
    </citation>
    <scope>NUCLEOTIDE SEQUENCE</scope>
    <source>
        <strain evidence="2">M-15738</strain>
        <tissue evidence="2">Blood</tissue>
    </source>
</reference>
<feature type="compositionally biased region" description="Polar residues" evidence="1">
    <location>
        <begin position="76"/>
        <end position="92"/>
    </location>
</feature>
<evidence type="ECO:0000256" key="1">
    <source>
        <dbReference type="SAM" id="MobiDB-lite"/>
    </source>
</evidence>
<name>A0AAV6GX13_9TELE</name>
<evidence type="ECO:0008006" key="4">
    <source>
        <dbReference type="Google" id="ProtNLM"/>
    </source>
</evidence>
<gene>
    <name evidence="2" type="ORF">AALO_G00104810</name>
</gene>
<keyword evidence="3" id="KW-1185">Reference proteome</keyword>
<dbReference type="EMBL" id="JADWDJ010000007">
    <property type="protein sequence ID" value="KAG5278979.1"/>
    <property type="molecule type" value="Genomic_DNA"/>
</dbReference>